<dbReference type="GO" id="GO:0071949">
    <property type="term" value="F:FAD binding"/>
    <property type="evidence" value="ECO:0007669"/>
    <property type="project" value="TreeGrafter"/>
</dbReference>
<dbReference type="Gene3D" id="3.20.20.220">
    <property type="match status" value="1"/>
</dbReference>
<dbReference type="CDD" id="cd00537">
    <property type="entry name" value="MTHFR"/>
    <property type="match status" value="1"/>
</dbReference>
<reference evidence="13 14" key="1">
    <citation type="submission" date="2014-03" db="EMBL/GenBank/DDBJ databases">
        <title>Genomics of Bifidobacteria.</title>
        <authorList>
            <person name="Ventura M."/>
            <person name="Milani C."/>
            <person name="Lugli G.A."/>
        </authorList>
    </citation>
    <scope>NUCLEOTIDE SEQUENCE [LARGE SCALE GENOMIC DNA]</scope>
    <source>
        <strain evidence="13 14">LMG 11597</strain>
    </source>
</reference>
<evidence type="ECO:0000256" key="4">
    <source>
        <dbReference type="ARBA" id="ARBA00022605"/>
    </source>
</evidence>
<evidence type="ECO:0000256" key="1">
    <source>
        <dbReference type="ARBA" id="ARBA00001974"/>
    </source>
</evidence>
<evidence type="ECO:0000256" key="12">
    <source>
        <dbReference type="RuleBase" id="RU003862"/>
    </source>
</evidence>
<gene>
    <name evidence="13" type="ORF">BISU_0954</name>
</gene>
<keyword evidence="9" id="KW-0486">Methionine biosynthesis</keyword>
<protein>
    <recommendedName>
        <fullName evidence="12">Methylenetetrahydrofolate reductase</fullName>
        <ecNumber evidence="12">1.5.1.54</ecNumber>
    </recommendedName>
</protein>
<evidence type="ECO:0000256" key="11">
    <source>
        <dbReference type="ARBA" id="ARBA00048628"/>
    </source>
</evidence>
<dbReference type="GO" id="GO:0009086">
    <property type="term" value="P:methionine biosynthetic process"/>
    <property type="evidence" value="ECO:0007669"/>
    <property type="project" value="UniProtKB-KW"/>
</dbReference>
<evidence type="ECO:0000256" key="3">
    <source>
        <dbReference type="ARBA" id="ARBA00006743"/>
    </source>
</evidence>
<comment type="cofactor">
    <cofactor evidence="1 12">
        <name>FAD</name>
        <dbReference type="ChEBI" id="CHEBI:57692"/>
    </cofactor>
</comment>
<dbReference type="OrthoDB" id="9812555at2"/>
<dbReference type="RefSeq" id="WP_024463965.1">
    <property type="nucleotide sequence ID" value="NZ_CP062939.1"/>
</dbReference>
<dbReference type="PANTHER" id="PTHR45754:SF3">
    <property type="entry name" value="METHYLENETETRAHYDROFOLATE REDUCTASE (NADPH)"/>
    <property type="match status" value="1"/>
</dbReference>
<keyword evidence="14" id="KW-1185">Reference proteome</keyword>
<evidence type="ECO:0000256" key="6">
    <source>
        <dbReference type="ARBA" id="ARBA00022827"/>
    </source>
</evidence>
<evidence type="ECO:0000256" key="5">
    <source>
        <dbReference type="ARBA" id="ARBA00022630"/>
    </source>
</evidence>
<evidence type="ECO:0000256" key="7">
    <source>
        <dbReference type="ARBA" id="ARBA00023002"/>
    </source>
</evidence>
<evidence type="ECO:0000256" key="9">
    <source>
        <dbReference type="ARBA" id="ARBA00023167"/>
    </source>
</evidence>
<dbReference type="eggNOG" id="COG0685">
    <property type="taxonomic scope" value="Bacteria"/>
</dbReference>
<keyword evidence="6 12" id="KW-0274">FAD</keyword>
<keyword evidence="7 12" id="KW-0560">Oxidoreductase</keyword>
<dbReference type="InterPro" id="IPR004620">
    <property type="entry name" value="MTHF_reductase_bac"/>
</dbReference>
<comment type="pathway">
    <text evidence="10">Amino-acid biosynthesis; L-methionine biosynthesis via de novo pathway.</text>
</comment>
<keyword evidence="4" id="KW-0028">Amino-acid biosynthesis</keyword>
<keyword evidence="5 12" id="KW-0285">Flavoprotein</keyword>
<evidence type="ECO:0000256" key="10">
    <source>
        <dbReference type="ARBA" id="ARBA00034478"/>
    </source>
</evidence>
<comment type="similarity">
    <text evidence="3 12">Belongs to the methylenetetrahydrofolate reductase family.</text>
</comment>
<evidence type="ECO:0000256" key="8">
    <source>
        <dbReference type="ARBA" id="ARBA00023027"/>
    </source>
</evidence>
<name>A0A087E5H6_9BIFI</name>
<dbReference type="UniPathway" id="UPA00193"/>
<comment type="pathway">
    <text evidence="2 12">One-carbon metabolism; tetrahydrofolate interconversion.</text>
</comment>
<comment type="catalytic activity">
    <reaction evidence="11">
        <text>(6S)-5-methyl-5,6,7,8-tetrahydrofolate + NAD(+) = (6R)-5,10-methylene-5,6,7,8-tetrahydrofolate + NADH + H(+)</text>
        <dbReference type="Rhea" id="RHEA:19821"/>
        <dbReference type="ChEBI" id="CHEBI:15378"/>
        <dbReference type="ChEBI" id="CHEBI:15636"/>
        <dbReference type="ChEBI" id="CHEBI:18608"/>
        <dbReference type="ChEBI" id="CHEBI:57540"/>
        <dbReference type="ChEBI" id="CHEBI:57945"/>
        <dbReference type="EC" id="1.5.1.54"/>
    </reaction>
    <physiologicalReaction direction="right-to-left" evidence="11">
        <dbReference type="Rhea" id="RHEA:19823"/>
    </physiologicalReaction>
</comment>
<comment type="caution">
    <text evidence="13">The sequence shown here is derived from an EMBL/GenBank/DDBJ whole genome shotgun (WGS) entry which is preliminary data.</text>
</comment>
<dbReference type="Pfam" id="PF02219">
    <property type="entry name" value="MTHFR"/>
    <property type="match status" value="1"/>
</dbReference>
<dbReference type="GO" id="GO:0005829">
    <property type="term" value="C:cytosol"/>
    <property type="evidence" value="ECO:0007669"/>
    <property type="project" value="InterPro"/>
</dbReference>
<dbReference type="GO" id="GO:0035999">
    <property type="term" value="P:tetrahydrofolate interconversion"/>
    <property type="evidence" value="ECO:0007669"/>
    <property type="project" value="UniProtKB-UniPathway"/>
</dbReference>
<dbReference type="PANTHER" id="PTHR45754">
    <property type="entry name" value="METHYLENETETRAHYDROFOLATE REDUCTASE"/>
    <property type="match status" value="1"/>
</dbReference>
<evidence type="ECO:0000313" key="13">
    <source>
        <dbReference type="EMBL" id="KFJ03027.1"/>
    </source>
</evidence>
<dbReference type="GO" id="GO:0106312">
    <property type="term" value="F:methylenetetrahydrofolate reductase (NADH) activity"/>
    <property type="evidence" value="ECO:0007669"/>
    <property type="project" value="UniProtKB-EC"/>
</dbReference>
<dbReference type="NCBIfam" id="TIGR00676">
    <property type="entry name" value="fadh2"/>
    <property type="match status" value="1"/>
</dbReference>
<keyword evidence="8" id="KW-0520">NAD</keyword>
<dbReference type="Proteomes" id="UP000029055">
    <property type="component" value="Unassembled WGS sequence"/>
</dbReference>
<dbReference type="InterPro" id="IPR029041">
    <property type="entry name" value="FAD-linked_oxidoreductase-like"/>
</dbReference>
<evidence type="ECO:0000256" key="2">
    <source>
        <dbReference type="ARBA" id="ARBA00004777"/>
    </source>
</evidence>
<dbReference type="InterPro" id="IPR003171">
    <property type="entry name" value="Mehydrof_redctse-like"/>
</dbReference>
<accession>A0A087E5H6</accession>
<evidence type="ECO:0000313" key="14">
    <source>
        <dbReference type="Proteomes" id="UP000029055"/>
    </source>
</evidence>
<proteinExistence type="inferred from homology"/>
<dbReference type="EMBL" id="JGZR01000007">
    <property type="protein sequence ID" value="KFJ03027.1"/>
    <property type="molecule type" value="Genomic_DNA"/>
</dbReference>
<dbReference type="AlphaFoldDB" id="A0A087E5H6"/>
<organism evidence="13 14">
    <name type="scientific">Bifidobacterium subtile</name>
    <dbReference type="NCBI Taxonomy" id="77635"/>
    <lineage>
        <taxon>Bacteria</taxon>
        <taxon>Bacillati</taxon>
        <taxon>Actinomycetota</taxon>
        <taxon>Actinomycetes</taxon>
        <taxon>Bifidobacteriales</taxon>
        <taxon>Bifidobacteriaceae</taxon>
        <taxon>Bifidobacterium</taxon>
    </lineage>
</organism>
<dbReference type="EC" id="1.5.1.54" evidence="12"/>
<sequence>MHAPMFSLEVFPPKRNAPVGTIYDTLDGLQGVDPDFISVTYGHGSQSDRTATARIAHTITAEYRIPAVAHLTAQYLDEAQADATLDMFEQANVSAVLALRGDRNPDREPLGVFEHASDLAAYIRRTRPGMTVFGACYPEGHPQAHDLDEDIRNLKIKVDAGATHLISQLFYDNQDFLRFLDKARAAGINVPIEAGIMPVTNAGQVRRMVRTCSSRVPQRLETMLDKWGSDPTTLQDAGIIYASEQIADLVARDVEGIHLYTMNRPSVTRGIWRNVQPLFAKAASTAPVSAVSAAV</sequence>
<dbReference type="STRING" id="77635.BISU_0954"/>
<dbReference type="SUPFAM" id="SSF51730">
    <property type="entry name" value="FAD-linked oxidoreductase"/>
    <property type="match status" value="1"/>
</dbReference>